<comment type="caution">
    <text evidence="2">The sequence shown here is derived from an EMBL/GenBank/DDBJ whole genome shotgun (WGS) entry which is preliminary data.</text>
</comment>
<proteinExistence type="predicted"/>
<evidence type="ECO:0000313" key="3">
    <source>
        <dbReference type="Proteomes" id="UP000034923"/>
    </source>
</evidence>
<evidence type="ECO:0000313" key="2">
    <source>
        <dbReference type="EMBL" id="KKP71616.1"/>
    </source>
</evidence>
<dbReference type="Proteomes" id="UP000034923">
    <property type="component" value="Unassembled WGS sequence"/>
</dbReference>
<dbReference type="EMBL" id="LBQE01000022">
    <property type="protein sequence ID" value="KKP71616.1"/>
    <property type="molecule type" value="Genomic_DNA"/>
</dbReference>
<reference evidence="2 3" key="1">
    <citation type="journal article" date="2015" name="Nature">
        <title>rRNA introns, odd ribosomes, and small enigmatic genomes across a large radiation of phyla.</title>
        <authorList>
            <person name="Brown C.T."/>
            <person name="Hug L.A."/>
            <person name="Thomas B.C."/>
            <person name="Sharon I."/>
            <person name="Castelle C.J."/>
            <person name="Singh A."/>
            <person name="Wilkins M.J."/>
            <person name="Williams K.H."/>
            <person name="Banfield J.F."/>
        </authorList>
    </citation>
    <scope>NUCLEOTIDE SEQUENCE [LARGE SCALE GENOMIC DNA]</scope>
</reference>
<protein>
    <submittedName>
        <fullName evidence="2">RHS repeat protein</fullName>
    </submittedName>
</protein>
<evidence type="ECO:0000256" key="1">
    <source>
        <dbReference type="SAM" id="SignalP"/>
    </source>
</evidence>
<accession>A0A0G0C690</accession>
<sequence>MKKLKNFFVSLILLLGLIGLGCESPTDPIANLPEVKIHASVMFVPYNGTTTLDWSSFYATTCVASGDWSGDKSLSGTETIRNITAIKTFIITLTGPGGRAIDSVVVTIDVAPVPKIEKFEVTPSLVVLGTQVTLTWDTKNVIKTKGVNFNTNNLGFGSVKVIPTTTTTYGIICTGIDGKTVTEEVTATVTPISIGSYYKNGIIFSIDSSGQHGLVFEELPDLKNWEDAKKNASEKGGRLPSINELLLMYSKKIELGLEGSFYWSYEETSWDKRFALTVIFNLKPESNGLICNSFKEYTSSVLVIRSF</sequence>
<keyword evidence="1" id="KW-0732">Signal</keyword>
<feature type="signal peptide" evidence="1">
    <location>
        <begin position="1"/>
        <end position="21"/>
    </location>
</feature>
<name>A0A0G0C690_9BACT</name>
<organism evidence="2 3">
    <name type="scientific">Candidatus Nomurabacteria bacterium GW2011_GWB1_35_20</name>
    <dbReference type="NCBI Taxonomy" id="1618740"/>
    <lineage>
        <taxon>Bacteria</taxon>
        <taxon>Candidatus Nomuraibacteriota</taxon>
    </lineage>
</organism>
<gene>
    <name evidence="2" type="ORF">UR70_C0022G0002</name>
</gene>
<dbReference type="AlphaFoldDB" id="A0A0G0C690"/>
<feature type="chain" id="PRO_5002531603" evidence="1">
    <location>
        <begin position="22"/>
        <end position="307"/>
    </location>
</feature>
<dbReference type="PROSITE" id="PS51257">
    <property type="entry name" value="PROKAR_LIPOPROTEIN"/>
    <property type="match status" value="1"/>
</dbReference>